<feature type="compositionally biased region" description="Pro residues" evidence="8">
    <location>
        <begin position="449"/>
        <end position="493"/>
    </location>
</feature>
<dbReference type="Pfam" id="PF02181">
    <property type="entry name" value="FH2"/>
    <property type="match status" value="1"/>
</dbReference>
<accession>A0A453BCI1</accession>
<dbReference type="Gene3D" id="1.20.58.2220">
    <property type="entry name" value="Formin, FH2 domain"/>
    <property type="match status" value="1"/>
</dbReference>
<proteinExistence type="inferred from homology"/>
<feature type="chain" id="PRO_5019185463" description="Formin-like protein" evidence="10">
    <location>
        <begin position="27"/>
        <end position="972"/>
    </location>
</feature>
<evidence type="ECO:0000256" key="10">
    <source>
        <dbReference type="SAM" id="SignalP"/>
    </source>
</evidence>
<feature type="transmembrane region" description="Helical" evidence="9">
    <location>
        <begin position="235"/>
        <end position="259"/>
    </location>
</feature>
<feature type="region of interest" description="Disordered" evidence="8">
    <location>
        <begin position="309"/>
        <end position="520"/>
    </location>
</feature>
<evidence type="ECO:0000313" key="13">
    <source>
        <dbReference type="Proteomes" id="UP000015105"/>
    </source>
</evidence>
<evidence type="ECO:0000256" key="4">
    <source>
        <dbReference type="ARBA" id="ARBA00022989"/>
    </source>
</evidence>
<organism evidence="12 13">
    <name type="scientific">Aegilops tauschii subsp. strangulata</name>
    <name type="common">Goatgrass</name>
    <dbReference type="NCBI Taxonomy" id="200361"/>
    <lineage>
        <taxon>Eukaryota</taxon>
        <taxon>Viridiplantae</taxon>
        <taxon>Streptophyta</taxon>
        <taxon>Embryophyta</taxon>
        <taxon>Tracheophyta</taxon>
        <taxon>Spermatophyta</taxon>
        <taxon>Magnoliopsida</taxon>
        <taxon>Liliopsida</taxon>
        <taxon>Poales</taxon>
        <taxon>Poaceae</taxon>
        <taxon>BOP clade</taxon>
        <taxon>Pooideae</taxon>
        <taxon>Triticodae</taxon>
        <taxon>Triticeae</taxon>
        <taxon>Triticinae</taxon>
        <taxon>Aegilops</taxon>
    </lineage>
</organism>
<keyword evidence="3 10" id="KW-0732">Signal</keyword>
<evidence type="ECO:0000256" key="9">
    <source>
        <dbReference type="SAM" id="Phobius"/>
    </source>
</evidence>
<keyword evidence="2 9" id="KW-0812">Transmembrane</keyword>
<feature type="region of interest" description="Disordered" evidence="8">
    <location>
        <begin position="283"/>
        <end position="302"/>
    </location>
</feature>
<evidence type="ECO:0000256" key="8">
    <source>
        <dbReference type="SAM" id="MobiDB-lite"/>
    </source>
</evidence>
<feature type="compositionally biased region" description="Pro residues" evidence="8">
    <location>
        <begin position="405"/>
        <end position="415"/>
    </location>
</feature>
<keyword evidence="5 9" id="KW-0472">Membrane</keyword>
<dbReference type="GO" id="GO:0045010">
    <property type="term" value="P:actin nucleation"/>
    <property type="evidence" value="ECO:0007669"/>
    <property type="project" value="InterPro"/>
</dbReference>
<feature type="compositionally biased region" description="Polar residues" evidence="8">
    <location>
        <begin position="309"/>
        <end position="389"/>
    </location>
</feature>
<dbReference type="STRING" id="200361.A0A453BCI1"/>
<name>A0A453BCI1_AEGTS</name>
<comment type="subcellular location">
    <subcellularLocation>
        <location evidence="1">Membrane</location>
        <topology evidence="1">Single-pass membrane protein</topology>
    </subcellularLocation>
</comment>
<feature type="domain" description="FH2" evidence="11">
    <location>
        <begin position="514"/>
        <end position="938"/>
    </location>
</feature>
<dbReference type="Proteomes" id="UP000015105">
    <property type="component" value="Chromosome 2D"/>
</dbReference>
<feature type="transmembrane region" description="Helical" evidence="9">
    <location>
        <begin position="193"/>
        <end position="214"/>
    </location>
</feature>
<evidence type="ECO:0000256" key="6">
    <source>
        <dbReference type="ARBA" id="ARBA00025793"/>
    </source>
</evidence>
<dbReference type="GO" id="GO:0016020">
    <property type="term" value="C:membrane"/>
    <property type="evidence" value="ECO:0007669"/>
    <property type="project" value="UniProtKB-SubCell"/>
</dbReference>
<reference evidence="12" key="5">
    <citation type="journal article" date="2021" name="G3 (Bethesda)">
        <title>Aegilops tauschii genome assembly Aet v5.0 features greater sequence contiguity and improved annotation.</title>
        <authorList>
            <person name="Wang L."/>
            <person name="Zhu T."/>
            <person name="Rodriguez J.C."/>
            <person name="Deal K.R."/>
            <person name="Dubcovsky J."/>
            <person name="McGuire P.E."/>
            <person name="Lux T."/>
            <person name="Spannagl M."/>
            <person name="Mayer K.F.X."/>
            <person name="Baldrich P."/>
            <person name="Meyers B.C."/>
            <person name="Huo N."/>
            <person name="Gu Y.Q."/>
            <person name="Zhou H."/>
            <person name="Devos K.M."/>
            <person name="Bennetzen J.L."/>
            <person name="Unver T."/>
            <person name="Budak H."/>
            <person name="Gulick P.J."/>
            <person name="Galiba G."/>
            <person name="Kalapos B."/>
            <person name="Nelson D.R."/>
            <person name="Li P."/>
            <person name="You F.M."/>
            <person name="Luo M.C."/>
            <person name="Dvorak J."/>
        </authorList>
    </citation>
    <scope>NUCLEOTIDE SEQUENCE [LARGE SCALE GENOMIC DNA]</scope>
    <source>
        <strain evidence="12">cv. AL8/78</strain>
    </source>
</reference>
<evidence type="ECO:0000256" key="1">
    <source>
        <dbReference type="ARBA" id="ARBA00004167"/>
    </source>
</evidence>
<evidence type="ECO:0000256" key="7">
    <source>
        <dbReference type="RuleBase" id="RU361260"/>
    </source>
</evidence>
<reference evidence="12" key="4">
    <citation type="submission" date="2019-03" db="UniProtKB">
        <authorList>
            <consortium name="EnsemblPlants"/>
        </authorList>
    </citation>
    <scope>IDENTIFICATION</scope>
</reference>
<evidence type="ECO:0000259" key="11">
    <source>
        <dbReference type="PROSITE" id="PS51444"/>
    </source>
</evidence>
<reference evidence="13" key="1">
    <citation type="journal article" date="2014" name="Science">
        <title>Ancient hybridizations among the ancestral genomes of bread wheat.</title>
        <authorList>
            <consortium name="International Wheat Genome Sequencing Consortium,"/>
            <person name="Marcussen T."/>
            <person name="Sandve S.R."/>
            <person name="Heier L."/>
            <person name="Spannagl M."/>
            <person name="Pfeifer M."/>
            <person name="Jakobsen K.S."/>
            <person name="Wulff B.B."/>
            <person name="Steuernagel B."/>
            <person name="Mayer K.F."/>
            <person name="Olsen O.A."/>
        </authorList>
    </citation>
    <scope>NUCLEOTIDE SEQUENCE [LARGE SCALE GENOMIC DNA]</scope>
    <source>
        <strain evidence="13">cv. AL8/78</strain>
    </source>
</reference>
<dbReference type="InterPro" id="IPR015425">
    <property type="entry name" value="FH2_Formin"/>
</dbReference>
<evidence type="ECO:0000256" key="5">
    <source>
        <dbReference type="ARBA" id="ARBA00023136"/>
    </source>
</evidence>
<dbReference type="GO" id="GO:0051015">
    <property type="term" value="F:actin filament binding"/>
    <property type="evidence" value="ECO:0007669"/>
    <property type="project" value="InterPro"/>
</dbReference>
<comment type="similarity">
    <text evidence="6">Belongs to the formin-like family. Class-I subfamily.</text>
</comment>
<dbReference type="EnsemblPlants" id="AET2Gv20456800.5">
    <property type="protein sequence ID" value="AET2Gv20456800.5"/>
    <property type="gene ID" value="AET2Gv20456800"/>
</dbReference>
<dbReference type="InterPro" id="IPR042201">
    <property type="entry name" value="FH2_Formin_sf"/>
</dbReference>
<dbReference type="Gramene" id="AET2Gv20456800.5">
    <property type="protein sequence ID" value="AET2Gv20456800.5"/>
    <property type="gene ID" value="AET2Gv20456800"/>
</dbReference>
<feature type="region of interest" description="Disordered" evidence="8">
    <location>
        <begin position="145"/>
        <end position="185"/>
    </location>
</feature>
<dbReference type="SUPFAM" id="SSF101447">
    <property type="entry name" value="Formin homology 2 domain (FH2 domain)"/>
    <property type="match status" value="1"/>
</dbReference>
<dbReference type="InterPro" id="IPR027643">
    <property type="entry name" value="Formin-like_plant"/>
</dbReference>
<feature type="compositionally biased region" description="Pro residues" evidence="8">
    <location>
        <begin position="423"/>
        <end position="432"/>
    </location>
</feature>
<feature type="compositionally biased region" description="Low complexity" evidence="8">
    <location>
        <begin position="433"/>
        <end position="448"/>
    </location>
</feature>
<dbReference type="AlphaFoldDB" id="A0A453BCI1"/>
<dbReference type="PROSITE" id="PS51444">
    <property type="entry name" value="FH2"/>
    <property type="match status" value="1"/>
</dbReference>
<evidence type="ECO:0000256" key="2">
    <source>
        <dbReference type="ARBA" id="ARBA00022692"/>
    </source>
</evidence>
<dbReference type="SMART" id="SM00498">
    <property type="entry name" value="FH2"/>
    <property type="match status" value="1"/>
</dbReference>
<feature type="signal peptide" evidence="10">
    <location>
        <begin position="1"/>
        <end position="26"/>
    </location>
</feature>
<sequence length="972" mass="105385">MRRCRGEWLPAPCIISVLLFLPMACGRLLIGPSDTSPPPALTPTFIKQVDDWVEHAWLKCGLDKKSLQDVRNYYDYNHVLDIIHRISDNKGTSPVIGKGAGPLTPDIKQTLLTCLSKQNFEVPKNLPDGYIETLIASIREELTPGPAPANEAVKPPPGKPADGSSSEATTKKAVPATKSVGKKDSDGMPTTTIVGVSLVVIALLALLCVGCCMFRESSAASAYDNKQLLNLCNVLYHPFCSKSTFFFLLPLTFMLSFAADSCKSSSVNLIDVTKLGALPLQSEAGQNGHVNQSSQEGPNTDQIGYVRLSSQEGPNTDQNNHVKLSSQEDANTDQISYVKLSSQEDPTSGRNSDVKLTSQEDPNTGQNNHVKLTSQESANTDPAIYSSSAEPMAASVDSEQGSTPMPQPMMPPPAHPQVLAPQPKAPPSPPAPQALELPPNASPVLSSGPSPPPAPKASQPPPSGPSPPTAPKAAPPPPPPSKSGGPLPPPPALPGSSKTRPPPLMKSGNKTDTDEDSSEAKTKLKPFFWDKVATNANKSMVWDHLKAGSFQLSEDAIETLFGCNADKKSGDAKKDIASKEAAQVVRILDPKKAQNLAISLKALSVSAEEVSCAVKEGNELPSDLIQTLIRWVPSTDEELRLRLYTGELSQLGPAEQFLKAIFDIPYIYERLDALLFMAGLPEETSNVKQSFATLEMACEELKNSRLFLKLLEAVLKTGNRMNVGTFRGGAQAFKLDTLLKLSDVKGTDGKITLLHFVVQEMIHSEGVRSARAAKEQTGSVSSVDNNDLIEEEYKQLGLQAVSSLGDELQNVRNAAILDADQLAMSVASVVHRLGKTKEFLNTSMKSLDEDSGFHRKLVHFVEQSQTDVTFLLEEEKKIRSLVKSTVDYFHGRTGKDEGLRLFVVVRDFLAMLDKVCNEVKEASKVTPKKTKTEVTLPSHTPRSFQDPRRSSHTPRSSQDPRRNLFPAIQNRR</sequence>
<evidence type="ECO:0000256" key="3">
    <source>
        <dbReference type="ARBA" id="ARBA00022729"/>
    </source>
</evidence>
<dbReference type="PANTHER" id="PTHR23213">
    <property type="entry name" value="FORMIN-RELATED"/>
    <property type="match status" value="1"/>
</dbReference>
<keyword evidence="4 9" id="KW-1133">Transmembrane helix</keyword>
<reference evidence="13" key="2">
    <citation type="journal article" date="2017" name="Nat. Plants">
        <title>The Aegilops tauschii genome reveals multiple impacts of transposons.</title>
        <authorList>
            <person name="Zhao G."/>
            <person name="Zou C."/>
            <person name="Li K."/>
            <person name="Wang K."/>
            <person name="Li T."/>
            <person name="Gao L."/>
            <person name="Zhang X."/>
            <person name="Wang H."/>
            <person name="Yang Z."/>
            <person name="Liu X."/>
            <person name="Jiang W."/>
            <person name="Mao L."/>
            <person name="Kong X."/>
            <person name="Jiao Y."/>
            <person name="Jia J."/>
        </authorList>
    </citation>
    <scope>NUCLEOTIDE SEQUENCE [LARGE SCALE GENOMIC DNA]</scope>
    <source>
        <strain evidence="13">cv. AL8/78</strain>
    </source>
</reference>
<evidence type="ECO:0000313" key="12">
    <source>
        <dbReference type="EnsemblPlants" id="AET2Gv20456800.5"/>
    </source>
</evidence>
<reference evidence="12" key="3">
    <citation type="journal article" date="2017" name="Nature">
        <title>Genome sequence of the progenitor of the wheat D genome Aegilops tauschii.</title>
        <authorList>
            <person name="Luo M.C."/>
            <person name="Gu Y.Q."/>
            <person name="Puiu D."/>
            <person name="Wang H."/>
            <person name="Twardziok S.O."/>
            <person name="Deal K.R."/>
            <person name="Huo N."/>
            <person name="Zhu T."/>
            <person name="Wang L."/>
            <person name="Wang Y."/>
            <person name="McGuire P.E."/>
            <person name="Liu S."/>
            <person name="Long H."/>
            <person name="Ramasamy R.K."/>
            <person name="Rodriguez J.C."/>
            <person name="Van S.L."/>
            <person name="Yuan L."/>
            <person name="Wang Z."/>
            <person name="Xia Z."/>
            <person name="Xiao L."/>
            <person name="Anderson O.D."/>
            <person name="Ouyang S."/>
            <person name="Liang Y."/>
            <person name="Zimin A.V."/>
            <person name="Pertea G."/>
            <person name="Qi P."/>
            <person name="Bennetzen J.L."/>
            <person name="Dai X."/>
            <person name="Dawson M.W."/>
            <person name="Muller H.G."/>
            <person name="Kugler K."/>
            <person name="Rivarola-Duarte L."/>
            <person name="Spannagl M."/>
            <person name="Mayer K.F.X."/>
            <person name="Lu F.H."/>
            <person name="Bevan M.W."/>
            <person name="Leroy P."/>
            <person name="Li P."/>
            <person name="You F.M."/>
            <person name="Sun Q."/>
            <person name="Liu Z."/>
            <person name="Lyons E."/>
            <person name="Wicker T."/>
            <person name="Salzberg S.L."/>
            <person name="Devos K.M."/>
            <person name="Dvorak J."/>
        </authorList>
    </citation>
    <scope>NUCLEOTIDE SEQUENCE [LARGE SCALE GENOMIC DNA]</scope>
    <source>
        <strain evidence="12">cv. AL8/78</strain>
    </source>
</reference>
<keyword evidence="13" id="KW-1185">Reference proteome</keyword>
<feature type="region of interest" description="Disordered" evidence="8">
    <location>
        <begin position="922"/>
        <end position="972"/>
    </location>
</feature>
<protein>
    <recommendedName>
        <fullName evidence="7">Formin-like protein</fullName>
    </recommendedName>
</protein>
<dbReference type="PANTHER" id="PTHR23213:SF269">
    <property type="entry name" value="FORMIN-LIKE PROTEIN 5"/>
    <property type="match status" value="1"/>
</dbReference>